<dbReference type="Proteomes" id="UP000663891">
    <property type="component" value="Unassembled WGS sequence"/>
</dbReference>
<accession>A0A814UIV5</accession>
<protein>
    <recommendedName>
        <fullName evidence="3">EGF-like domain-containing protein</fullName>
    </recommendedName>
</protein>
<name>A0A814UIV5_9BILA</name>
<comment type="caution">
    <text evidence="1">The sequence shown here is derived from an EMBL/GenBank/DDBJ whole genome shotgun (WGS) entry which is preliminary data.</text>
</comment>
<evidence type="ECO:0008006" key="3">
    <source>
        <dbReference type="Google" id="ProtNLM"/>
    </source>
</evidence>
<evidence type="ECO:0000313" key="2">
    <source>
        <dbReference type="Proteomes" id="UP000663891"/>
    </source>
</evidence>
<proteinExistence type="predicted"/>
<dbReference type="OrthoDB" id="9985878at2759"/>
<dbReference type="AlphaFoldDB" id="A0A814UIV5"/>
<sequence length="387" mass="43984">MVAFLRKPSITINYLKWYNDSCTIDVITTSPIIECDRSLRLYCSTITEKCECLNNMYWNGSFCDCSIGMFYSGNNYCQERYVFGQICNPQIDSCMEYLICSTSTNTCDCSSNSYYNQTTCNPKLPFNATQSCTLSSQCITGLVCSSNVCTCPTSQSWNGDGCSNSSAYGEYCLTSTQCDSSALLICNSTYSRCACNINSYWNGKICVARLNNGSLCNNTQQCYSNLICINNYCQCPLINTQYWSSQTLTCQLCYGKNLFLFSGICYNIPPPTNSTLSTYSTLSLTYTLSTIQYDYQLNYLFNQHARVYNWIPIYFASNNPIGNYFHWTPDNTLIKSIYFCNETIQSNYIGYVLSFKLEAYTSCLRAWSSTTIGQLAYQLNNYNYHTR</sequence>
<reference evidence="1" key="1">
    <citation type="submission" date="2021-02" db="EMBL/GenBank/DDBJ databases">
        <authorList>
            <person name="Nowell W R."/>
        </authorList>
    </citation>
    <scope>NUCLEOTIDE SEQUENCE</scope>
</reference>
<gene>
    <name evidence="1" type="ORF">VCS650_LOCUS24097</name>
</gene>
<evidence type="ECO:0000313" key="1">
    <source>
        <dbReference type="EMBL" id="CAF1174112.1"/>
    </source>
</evidence>
<organism evidence="1 2">
    <name type="scientific">Adineta steineri</name>
    <dbReference type="NCBI Taxonomy" id="433720"/>
    <lineage>
        <taxon>Eukaryota</taxon>
        <taxon>Metazoa</taxon>
        <taxon>Spiralia</taxon>
        <taxon>Gnathifera</taxon>
        <taxon>Rotifera</taxon>
        <taxon>Eurotatoria</taxon>
        <taxon>Bdelloidea</taxon>
        <taxon>Adinetida</taxon>
        <taxon>Adinetidae</taxon>
        <taxon>Adineta</taxon>
    </lineage>
</organism>
<dbReference type="EMBL" id="CAJNON010000292">
    <property type="protein sequence ID" value="CAF1174112.1"/>
    <property type="molecule type" value="Genomic_DNA"/>
</dbReference>